<dbReference type="Proteomes" id="UP000601789">
    <property type="component" value="Unassembled WGS sequence"/>
</dbReference>
<keyword evidence="1" id="KW-1133">Transmembrane helix</keyword>
<dbReference type="RefSeq" id="WP_198473653.1">
    <property type="nucleotide sequence ID" value="NZ_JADGMQ010000001.1"/>
</dbReference>
<evidence type="ECO:0000256" key="1">
    <source>
        <dbReference type="SAM" id="Phobius"/>
    </source>
</evidence>
<name>A0ABS0S9B6_9HYPH</name>
<gene>
    <name evidence="2" type="ORF">IOD40_01750</name>
</gene>
<proteinExistence type="predicted"/>
<feature type="transmembrane region" description="Helical" evidence="1">
    <location>
        <begin position="62"/>
        <end position="82"/>
    </location>
</feature>
<keyword evidence="3" id="KW-1185">Reference proteome</keyword>
<dbReference type="Pfam" id="PF06170">
    <property type="entry name" value="DUF983"/>
    <property type="match status" value="1"/>
</dbReference>
<keyword evidence="1" id="KW-0812">Transmembrane</keyword>
<dbReference type="InterPro" id="IPR009325">
    <property type="entry name" value="DUF983"/>
</dbReference>
<protein>
    <submittedName>
        <fullName evidence="2">DUF983 domain-containing protein</fullName>
    </submittedName>
</protein>
<reference evidence="2 3" key="1">
    <citation type="submission" date="2020-10" db="EMBL/GenBank/DDBJ databases">
        <title>Aquamicrobium zhengzhouensis sp. nov., a exopolysaccharide producing bacterium isolated from farmland soil.</title>
        <authorList>
            <person name="Wang X."/>
        </authorList>
    </citation>
    <scope>NUCLEOTIDE SEQUENCE [LARGE SCALE GENOMIC DNA]</scope>
    <source>
        <strain evidence="3">cd-1</strain>
    </source>
</reference>
<evidence type="ECO:0000313" key="3">
    <source>
        <dbReference type="Proteomes" id="UP000601789"/>
    </source>
</evidence>
<accession>A0ABS0S9B6</accession>
<feature type="transmembrane region" description="Helical" evidence="1">
    <location>
        <begin position="88"/>
        <end position="109"/>
    </location>
</feature>
<dbReference type="EMBL" id="JADGMQ010000001">
    <property type="protein sequence ID" value="MBI1619389.1"/>
    <property type="molecule type" value="Genomic_DNA"/>
</dbReference>
<keyword evidence="1" id="KW-0472">Membrane</keyword>
<dbReference type="NCBIfam" id="NF004633">
    <property type="entry name" value="PRK05978.1"/>
    <property type="match status" value="1"/>
</dbReference>
<sequence length="144" mass="16080">MDQQIFGEAQVADRPVKQSIMRGMMSRCPHCNKGKLFRAFLKVADRCDQCGEDFHHHRADDLPAYLVVTIVGHVAVAMYMGFESIVDWSVWTHLAYLGPVTLIMTLLALPPVKGGVVGLQWACRMHGFSGQDDALDTHPEMQNP</sequence>
<evidence type="ECO:0000313" key="2">
    <source>
        <dbReference type="EMBL" id="MBI1619389.1"/>
    </source>
</evidence>
<organism evidence="2 3">
    <name type="scientific">Aquamicrobium zhengzhouense</name>
    <dbReference type="NCBI Taxonomy" id="2781738"/>
    <lineage>
        <taxon>Bacteria</taxon>
        <taxon>Pseudomonadati</taxon>
        <taxon>Pseudomonadota</taxon>
        <taxon>Alphaproteobacteria</taxon>
        <taxon>Hyphomicrobiales</taxon>
        <taxon>Phyllobacteriaceae</taxon>
        <taxon>Aquamicrobium</taxon>
    </lineage>
</organism>
<comment type="caution">
    <text evidence="2">The sequence shown here is derived from an EMBL/GenBank/DDBJ whole genome shotgun (WGS) entry which is preliminary data.</text>
</comment>